<dbReference type="Proteomes" id="UP000030765">
    <property type="component" value="Unassembled WGS sequence"/>
</dbReference>
<reference evidence="2 4" key="1">
    <citation type="journal article" date="2014" name="BMC Genomics">
        <title>Genome sequence of Anopheles sinensis provides insight into genetics basis of mosquito competence for malaria parasites.</title>
        <authorList>
            <person name="Zhou D."/>
            <person name="Zhang D."/>
            <person name="Ding G."/>
            <person name="Shi L."/>
            <person name="Hou Q."/>
            <person name="Ye Y."/>
            <person name="Xu Y."/>
            <person name="Zhou H."/>
            <person name="Xiong C."/>
            <person name="Li S."/>
            <person name="Yu J."/>
            <person name="Hong S."/>
            <person name="Yu X."/>
            <person name="Zou P."/>
            <person name="Chen C."/>
            <person name="Chang X."/>
            <person name="Wang W."/>
            <person name="Lv Y."/>
            <person name="Sun Y."/>
            <person name="Ma L."/>
            <person name="Shen B."/>
            <person name="Zhu C."/>
        </authorList>
    </citation>
    <scope>NUCLEOTIDE SEQUENCE [LARGE SCALE GENOMIC DNA]</scope>
</reference>
<dbReference type="AlphaFoldDB" id="A0A084W2H3"/>
<organism evidence="2">
    <name type="scientific">Anopheles sinensis</name>
    <name type="common">Mosquito</name>
    <dbReference type="NCBI Taxonomy" id="74873"/>
    <lineage>
        <taxon>Eukaryota</taxon>
        <taxon>Metazoa</taxon>
        <taxon>Ecdysozoa</taxon>
        <taxon>Arthropoda</taxon>
        <taxon>Hexapoda</taxon>
        <taxon>Insecta</taxon>
        <taxon>Pterygota</taxon>
        <taxon>Neoptera</taxon>
        <taxon>Endopterygota</taxon>
        <taxon>Diptera</taxon>
        <taxon>Nematocera</taxon>
        <taxon>Culicoidea</taxon>
        <taxon>Culicidae</taxon>
        <taxon>Anophelinae</taxon>
        <taxon>Anopheles</taxon>
    </lineage>
</organism>
<accession>A0A084W2H3</accession>
<evidence type="ECO:0000313" key="3">
    <source>
        <dbReference type="EnsemblMetazoa" id="ASIC012199-PA"/>
    </source>
</evidence>
<proteinExistence type="predicted"/>
<keyword evidence="4" id="KW-1185">Reference proteome</keyword>
<reference evidence="3" key="2">
    <citation type="submission" date="2020-05" db="UniProtKB">
        <authorList>
            <consortium name="EnsemblMetazoa"/>
        </authorList>
    </citation>
    <scope>IDENTIFICATION</scope>
</reference>
<evidence type="ECO:0000256" key="1">
    <source>
        <dbReference type="SAM" id="MobiDB-lite"/>
    </source>
</evidence>
<dbReference type="EMBL" id="KE525275">
    <property type="protein sequence ID" value="KFB44417.1"/>
    <property type="molecule type" value="Genomic_DNA"/>
</dbReference>
<protein>
    <submittedName>
        <fullName evidence="2 3">Uncharacterized protein</fullName>
    </submittedName>
</protein>
<feature type="compositionally biased region" description="Low complexity" evidence="1">
    <location>
        <begin position="24"/>
        <end position="35"/>
    </location>
</feature>
<evidence type="ECO:0000313" key="2">
    <source>
        <dbReference type="EMBL" id="KFB44417.1"/>
    </source>
</evidence>
<dbReference type="EnsemblMetazoa" id="ASIC012199-RA">
    <property type="protein sequence ID" value="ASIC012199-PA"/>
    <property type="gene ID" value="ASIC012199"/>
</dbReference>
<evidence type="ECO:0000313" key="4">
    <source>
        <dbReference type="Proteomes" id="UP000030765"/>
    </source>
</evidence>
<dbReference type="EMBL" id="ATLV01019619">
    <property type="status" value="NOT_ANNOTATED_CDS"/>
    <property type="molecule type" value="Genomic_DNA"/>
</dbReference>
<feature type="region of interest" description="Disordered" evidence="1">
    <location>
        <begin position="1"/>
        <end position="48"/>
    </location>
</feature>
<sequence>MALAASKVAVDGQGSKEYEQQHLTNSQQSSSAATSIPPACEQDKLEQDGRRETFEISFWKTKKEFLKY</sequence>
<gene>
    <name evidence="2" type="ORF">ZHAS_00012199</name>
</gene>
<name>A0A084W2H3_ANOSI</name>
<dbReference type="VEuPathDB" id="VectorBase:ASIC012199"/>